<comment type="similarity">
    <text evidence="4">Belongs to the helicase family. DinG subfamily.</text>
</comment>
<evidence type="ECO:0000259" key="6">
    <source>
        <dbReference type="PROSITE" id="PS51193"/>
    </source>
</evidence>
<feature type="domain" description="Helicase ATP-binding" evidence="6">
    <location>
        <begin position="213"/>
        <end position="498"/>
    </location>
</feature>
<keyword evidence="3" id="KW-0067">ATP-binding</keyword>
<dbReference type="RefSeq" id="WP_207853228.1">
    <property type="nucleotide sequence ID" value="NZ_JAFVMG010000002.1"/>
</dbReference>
<dbReference type="InterPro" id="IPR014013">
    <property type="entry name" value="Helic_SF1/SF2_ATP-bd_DinG/Rad3"/>
</dbReference>
<dbReference type="Proteomes" id="UP000664399">
    <property type="component" value="Unassembled WGS sequence"/>
</dbReference>
<feature type="region of interest" description="Disordered" evidence="5">
    <location>
        <begin position="743"/>
        <end position="766"/>
    </location>
</feature>
<dbReference type="SUPFAM" id="SSF52540">
    <property type="entry name" value="P-loop containing nucleoside triphosphate hydrolases"/>
    <property type="match status" value="2"/>
</dbReference>
<evidence type="ECO:0000256" key="3">
    <source>
        <dbReference type="ARBA" id="ARBA00022840"/>
    </source>
</evidence>
<keyword evidence="7" id="KW-0347">Helicase</keyword>
<dbReference type="PROSITE" id="PS51193">
    <property type="entry name" value="HELICASE_ATP_BIND_2"/>
    <property type="match status" value="1"/>
</dbReference>
<dbReference type="InterPro" id="IPR006555">
    <property type="entry name" value="ATP-dep_Helicase_C"/>
</dbReference>
<dbReference type="InterPro" id="IPR027417">
    <property type="entry name" value="P-loop_NTPase"/>
</dbReference>
<feature type="region of interest" description="Disordered" evidence="5">
    <location>
        <begin position="522"/>
        <end position="544"/>
    </location>
</feature>
<comment type="caution">
    <text evidence="7">The sequence shown here is derived from an EMBL/GenBank/DDBJ whole genome shotgun (WGS) entry which is preliminary data.</text>
</comment>
<dbReference type="InterPro" id="IPR045028">
    <property type="entry name" value="DinG/Rad3-like"/>
</dbReference>
<keyword evidence="1" id="KW-0547">Nucleotide-binding</keyword>
<dbReference type="PANTHER" id="PTHR11472">
    <property type="entry name" value="DNA REPAIR DEAD HELICASE RAD3/XP-D SUBFAMILY MEMBER"/>
    <property type="match status" value="1"/>
</dbReference>
<evidence type="ECO:0000256" key="4">
    <source>
        <dbReference type="ARBA" id="ARBA00038058"/>
    </source>
</evidence>
<evidence type="ECO:0000313" key="8">
    <source>
        <dbReference type="Proteomes" id="UP000664399"/>
    </source>
</evidence>
<evidence type="ECO:0000256" key="1">
    <source>
        <dbReference type="ARBA" id="ARBA00022741"/>
    </source>
</evidence>
<dbReference type="PANTHER" id="PTHR11472:SF34">
    <property type="entry name" value="REGULATOR OF TELOMERE ELONGATION HELICASE 1"/>
    <property type="match status" value="1"/>
</dbReference>
<dbReference type="SMART" id="SM00491">
    <property type="entry name" value="HELICc2"/>
    <property type="match status" value="1"/>
</dbReference>
<organism evidence="7 8">
    <name type="scientific">Acetobacter suratthaniensis</name>
    <dbReference type="NCBI Taxonomy" id="1502841"/>
    <lineage>
        <taxon>Bacteria</taxon>
        <taxon>Pseudomonadati</taxon>
        <taxon>Pseudomonadota</taxon>
        <taxon>Alphaproteobacteria</taxon>
        <taxon>Acetobacterales</taxon>
        <taxon>Acetobacteraceae</taxon>
        <taxon>Acetobacter</taxon>
    </lineage>
</organism>
<sequence length="1013" mass="110088">MHSSFPSAHDAPAFVPYRGGFSLLTEDGELLHLSAQALRERLAALPPALVVHAPALARRLGLPAPGQPAPWLDLLELFAFVHPARPAVPTPRGLALALGLDVEGQETIEADLLPNLLATLLNDLRQRNTGAEADSLAAFCLRMAQAGWPWAGTVAETLELETRLTPRGTLPEDALQPADALRVWRTLPKWEESAPRPPPASHAITPLEVRARLAHILGEGAESRAGQADFANVCINAFEPRSMPGDPAVLLAEAGTGTGKTLGYIAPASVWAERNDGAVWVSTYTRHLQRQIEQETRRLYPDSATHRQKVVLRKGRENYLCLLNMEEAVNTAASRPAGVTIALAMLARWALATADGDLMGGDLPGWFGDLFGQGNLAGVADRRGECIHGACPHYQRCFVEHGIRRAKDADLVIANHALVMAQAAYAQAGISDDAANSPENAPPSRYVFDEGHHLADAADSAFSAELSGLEAAELRRWLLGAEGRRSRARGLKRRLDDLVVGHPKLETPLDAALTAAHALPSPGWSTRLTAEDTPPESAEPDLPPVPEESFPATLLLPPDAPTAQPIMENPTEVFLRLLRQQSLARAHEGGRQHAQGGTLECDLHPLVPGLAEAGQQLSRALTRLVEPLRTLCERLRARLEDDADSLDSPTRIRIEAMTRALHRRAIARLDAWLAMLAELEQTPDAQGHVPSHVHFIRLERRERQRMGEQDVGLHRHWIDPTIPFAATMAIPAQGMLITSATLRDHQPAPPTSQPDDSHEADDAERTWEAAEARTGANHFPSPAIRASLASPFNYQAQTRVFIVTDVDNSSIVDLSAAFRTLFMASGGGALGLFTAISRLRGVHERIAPTLEENGLPLYAQHVDAMDNNTLVDIFRTEEHACLLGTDAMRDGVDVPGNALRLVVFERVPWPRPDILHRERRIHLAGGDPKGFDDAIARLRLRQAFGRLIRRQSDRGVFVLLDRRAPSRLLSAFPGGVETHRAGLAETARAITAFLHAEPDAPTTDSQTAGLDGA</sequence>
<accession>A0ABS3LKU5</accession>
<dbReference type="Pfam" id="PF13307">
    <property type="entry name" value="Helicase_C_2"/>
    <property type="match status" value="1"/>
</dbReference>
<gene>
    <name evidence="7" type="ORF">J2D75_04425</name>
</gene>
<dbReference type="GO" id="GO:0004386">
    <property type="term" value="F:helicase activity"/>
    <property type="evidence" value="ECO:0007669"/>
    <property type="project" value="UniProtKB-KW"/>
</dbReference>
<evidence type="ECO:0000313" key="7">
    <source>
        <dbReference type="EMBL" id="MBO1327720.1"/>
    </source>
</evidence>
<evidence type="ECO:0000256" key="2">
    <source>
        <dbReference type="ARBA" id="ARBA00022801"/>
    </source>
</evidence>
<proteinExistence type="inferred from homology"/>
<name>A0ABS3LKU5_9PROT</name>
<dbReference type="Gene3D" id="3.40.50.300">
    <property type="entry name" value="P-loop containing nucleotide triphosphate hydrolases"/>
    <property type="match status" value="2"/>
</dbReference>
<dbReference type="EMBL" id="JAFVMG010000002">
    <property type="protein sequence ID" value="MBO1327720.1"/>
    <property type="molecule type" value="Genomic_DNA"/>
</dbReference>
<reference evidence="7 8" key="1">
    <citation type="submission" date="2021-03" db="EMBL/GenBank/DDBJ databases">
        <title>The complete genome sequence of Acetobacter suratthaniensis TBRC 1719.</title>
        <authorList>
            <person name="Charoenyingcharoen P."/>
            <person name="Yukphan P."/>
        </authorList>
    </citation>
    <scope>NUCLEOTIDE SEQUENCE [LARGE SCALE GENOMIC DNA]</scope>
    <source>
        <strain evidence="7 8">TBRC 1719</strain>
    </source>
</reference>
<evidence type="ECO:0000256" key="5">
    <source>
        <dbReference type="SAM" id="MobiDB-lite"/>
    </source>
</evidence>
<protein>
    <submittedName>
        <fullName evidence="7">ATP-dependent DNA helicase</fullName>
    </submittedName>
</protein>
<keyword evidence="8" id="KW-1185">Reference proteome</keyword>
<keyword evidence="2" id="KW-0378">Hydrolase</keyword>